<evidence type="ECO:0000313" key="2">
    <source>
        <dbReference type="EMBL" id="MDM8195395.1"/>
    </source>
</evidence>
<gene>
    <name evidence="2" type="ORF">QUV98_03560</name>
</gene>
<reference evidence="3" key="1">
    <citation type="submission" date="2023-06" db="EMBL/GenBank/DDBJ databases">
        <title>Identification and characterization of horizontal gene transfer across gut microbiota members of farm animals based on homology search.</title>
        <authorList>
            <person name="Zeman M."/>
            <person name="Kubasova T."/>
            <person name="Jahodarova E."/>
            <person name="Nykrynova M."/>
            <person name="Rychlik I."/>
        </authorList>
    </citation>
    <scope>NUCLEOTIDE SEQUENCE [LARGE SCALE GENOMIC DNA]</scope>
    <source>
        <strain evidence="3">ET341</strain>
    </source>
</reference>
<comment type="caution">
    <text evidence="2">The sequence shown here is derived from an EMBL/GenBank/DDBJ whole genome shotgun (WGS) entry which is preliminary data.</text>
</comment>
<dbReference type="RefSeq" id="WP_158093976.1">
    <property type="nucleotide sequence ID" value="NZ_JAUDCK010000008.1"/>
</dbReference>
<dbReference type="EMBL" id="JAUDCK010000008">
    <property type="protein sequence ID" value="MDM8195395.1"/>
    <property type="molecule type" value="Genomic_DNA"/>
</dbReference>
<name>A0ABT7UGX8_9FIRM</name>
<protein>
    <submittedName>
        <fullName evidence="2">Uncharacterized protein</fullName>
    </submittedName>
</protein>
<keyword evidence="3" id="KW-1185">Reference proteome</keyword>
<reference evidence="2 3" key="2">
    <citation type="submission" date="2023-06" db="EMBL/GenBank/DDBJ databases">
        <authorList>
            <person name="Zeman M."/>
            <person name="Kubasova T."/>
            <person name="Jahodarova E."/>
            <person name="Nykrynova M."/>
            <person name="Rychlik I."/>
        </authorList>
    </citation>
    <scope>NUCLEOTIDE SEQUENCE [LARGE SCALE GENOMIC DNA]</scope>
    <source>
        <strain evidence="2 3">ET341</strain>
    </source>
</reference>
<accession>A0ABT7UGX8</accession>
<keyword evidence="1" id="KW-0472">Membrane</keyword>
<dbReference type="Proteomes" id="UP001529275">
    <property type="component" value="Unassembled WGS sequence"/>
</dbReference>
<feature type="transmembrane region" description="Helical" evidence="1">
    <location>
        <begin position="7"/>
        <end position="25"/>
    </location>
</feature>
<sequence>MKEHHYIVFGLCFFIFMLGKLLITFIPGNEIANAILFSTAVIVAAMYYFHRKDLD</sequence>
<keyword evidence="1" id="KW-0812">Transmembrane</keyword>
<keyword evidence="1" id="KW-1133">Transmembrane helix</keyword>
<organism evidence="2 3">
    <name type="scientific">Massilimicrobiota timonensis</name>
    <dbReference type="NCBI Taxonomy" id="1776392"/>
    <lineage>
        <taxon>Bacteria</taxon>
        <taxon>Bacillati</taxon>
        <taxon>Bacillota</taxon>
        <taxon>Erysipelotrichia</taxon>
        <taxon>Erysipelotrichales</taxon>
        <taxon>Erysipelotrichaceae</taxon>
        <taxon>Massilimicrobiota</taxon>
    </lineage>
</organism>
<feature type="transmembrane region" description="Helical" evidence="1">
    <location>
        <begin position="31"/>
        <end position="49"/>
    </location>
</feature>
<evidence type="ECO:0000256" key="1">
    <source>
        <dbReference type="SAM" id="Phobius"/>
    </source>
</evidence>
<evidence type="ECO:0000313" key="3">
    <source>
        <dbReference type="Proteomes" id="UP001529275"/>
    </source>
</evidence>
<proteinExistence type="predicted"/>